<dbReference type="RefSeq" id="WP_154538662.1">
    <property type="nucleotide sequence ID" value="NZ_JAXDWS010000016.1"/>
</dbReference>
<protein>
    <recommendedName>
        <fullName evidence="2">UPF0291 protein FYJ71_09645</fullName>
    </recommendedName>
</protein>
<dbReference type="SUPFAM" id="SSF158221">
    <property type="entry name" value="YnzC-like"/>
    <property type="match status" value="1"/>
</dbReference>
<dbReference type="Pfam" id="PF05979">
    <property type="entry name" value="DUF896"/>
    <property type="match status" value="1"/>
</dbReference>
<reference evidence="3 4" key="1">
    <citation type="submission" date="2019-08" db="EMBL/GenBank/DDBJ databases">
        <title>In-depth cultivation of the pig gut microbiome towards novel bacterial diversity and tailored functional studies.</title>
        <authorList>
            <person name="Wylensek D."/>
            <person name="Hitch T.C.A."/>
            <person name="Clavel T."/>
        </authorList>
    </citation>
    <scope>NUCLEOTIDE SEQUENCE [LARGE SCALE GENOMIC DNA]</scope>
    <source>
        <strain evidence="3 4">WCA-SAB-591-4A-A</strain>
    </source>
</reference>
<dbReference type="PANTHER" id="PTHR37300:SF1">
    <property type="entry name" value="UPF0291 PROTEIN YNZC"/>
    <property type="match status" value="1"/>
</dbReference>
<dbReference type="InterPro" id="IPR009242">
    <property type="entry name" value="DUF896"/>
</dbReference>
<gene>
    <name evidence="3" type="ORF">FYJ71_09645</name>
</gene>
<comment type="subcellular location">
    <subcellularLocation>
        <location evidence="2">Cytoplasm</location>
    </subcellularLocation>
</comment>
<name>A0A6N7X2H8_9FIRM</name>
<evidence type="ECO:0000256" key="2">
    <source>
        <dbReference type="HAMAP-Rule" id="MF_01103"/>
    </source>
</evidence>
<dbReference type="EMBL" id="VUNE01000005">
    <property type="protein sequence ID" value="MST63198.1"/>
    <property type="molecule type" value="Genomic_DNA"/>
</dbReference>
<evidence type="ECO:0000256" key="1">
    <source>
        <dbReference type="ARBA" id="ARBA00022490"/>
    </source>
</evidence>
<dbReference type="Gene3D" id="1.10.287.540">
    <property type="entry name" value="Helix hairpin bin"/>
    <property type="match status" value="1"/>
</dbReference>
<proteinExistence type="inferred from homology"/>
<sequence>MDISNEFDKVKLARINELAKLAKERELTEDEQKERKILREEFLANFRAGFRQQLDNITVITPETDSIN</sequence>
<dbReference type="HAMAP" id="MF_01103">
    <property type="entry name" value="UPF0291"/>
    <property type="match status" value="1"/>
</dbReference>
<dbReference type="Proteomes" id="UP000440713">
    <property type="component" value="Unassembled WGS sequence"/>
</dbReference>
<dbReference type="PANTHER" id="PTHR37300">
    <property type="entry name" value="UPF0291 PROTEIN CBO2609/CLC_2481"/>
    <property type="match status" value="1"/>
</dbReference>
<evidence type="ECO:0000313" key="3">
    <source>
        <dbReference type="EMBL" id="MST63198.1"/>
    </source>
</evidence>
<evidence type="ECO:0000313" key="4">
    <source>
        <dbReference type="Proteomes" id="UP000440713"/>
    </source>
</evidence>
<comment type="caution">
    <text evidence="3">The sequence shown here is derived from an EMBL/GenBank/DDBJ whole genome shotgun (WGS) entry which is preliminary data.</text>
</comment>
<organism evidence="3 4">
    <name type="scientific">Peptostreptococcus porci</name>
    <dbReference type="NCBI Taxonomy" id="2652282"/>
    <lineage>
        <taxon>Bacteria</taxon>
        <taxon>Bacillati</taxon>
        <taxon>Bacillota</taxon>
        <taxon>Clostridia</taxon>
        <taxon>Peptostreptococcales</taxon>
        <taxon>Peptostreptococcaceae</taxon>
        <taxon>Peptostreptococcus</taxon>
    </lineage>
</organism>
<dbReference type="GO" id="GO:0005737">
    <property type="term" value="C:cytoplasm"/>
    <property type="evidence" value="ECO:0007669"/>
    <property type="project" value="UniProtKB-SubCell"/>
</dbReference>
<accession>A0A6N7X2H8</accession>
<keyword evidence="1 2" id="KW-0963">Cytoplasm</keyword>
<keyword evidence="4" id="KW-1185">Reference proteome</keyword>
<dbReference type="AlphaFoldDB" id="A0A6N7X2H8"/>
<comment type="similarity">
    <text evidence="2">Belongs to the UPF0291 family.</text>
</comment>